<evidence type="ECO:0000313" key="2">
    <source>
        <dbReference type="Proteomes" id="UP000593568"/>
    </source>
</evidence>
<reference evidence="1 2" key="1">
    <citation type="journal article" date="2019" name="Genome Biol. Evol.">
        <title>Insights into the evolution of the New World diploid cottons (Gossypium, subgenus Houzingenia) based on genome sequencing.</title>
        <authorList>
            <person name="Grover C.E."/>
            <person name="Arick M.A. 2nd"/>
            <person name="Thrash A."/>
            <person name="Conover J.L."/>
            <person name="Sanders W.S."/>
            <person name="Peterson D.G."/>
            <person name="Frelichowski J.E."/>
            <person name="Scheffler J.A."/>
            <person name="Scheffler B.E."/>
            <person name="Wendel J.F."/>
        </authorList>
    </citation>
    <scope>NUCLEOTIDE SEQUENCE [LARGE SCALE GENOMIC DNA]</scope>
    <source>
        <strain evidence="1">8</strain>
        <tissue evidence="1">Leaf</tissue>
    </source>
</reference>
<accession>A0A7J9DZB0</accession>
<comment type="caution">
    <text evidence="1">The sequence shown here is derived from an EMBL/GenBank/DDBJ whole genome shotgun (WGS) entry which is preliminary data.</text>
</comment>
<protein>
    <submittedName>
        <fullName evidence="1">Uncharacterized protein</fullName>
    </submittedName>
</protein>
<gene>
    <name evidence="1" type="ORF">Gotri_015181</name>
</gene>
<sequence length="64" mass="7313">MRLSLIKDLVKVEGIYIMDETGLFYHLQVEHSLATKQLEGRKKDKERLTVVVCCNGDSSNKMSL</sequence>
<dbReference type="AlphaFoldDB" id="A0A7J9DZB0"/>
<name>A0A7J9DZB0_9ROSI</name>
<dbReference type="EMBL" id="JABEZW010000005">
    <property type="protein sequence ID" value="MBA0766109.1"/>
    <property type="molecule type" value="Genomic_DNA"/>
</dbReference>
<evidence type="ECO:0000313" key="1">
    <source>
        <dbReference type="EMBL" id="MBA0766109.1"/>
    </source>
</evidence>
<keyword evidence="2" id="KW-1185">Reference proteome</keyword>
<proteinExistence type="predicted"/>
<dbReference type="Proteomes" id="UP000593568">
    <property type="component" value="Unassembled WGS sequence"/>
</dbReference>
<organism evidence="1 2">
    <name type="scientific">Gossypium trilobum</name>
    <dbReference type="NCBI Taxonomy" id="34281"/>
    <lineage>
        <taxon>Eukaryota</taxon>
        <taxon>Viridiplantae</taxon>
        <taxon>Streptophyta</taxon>
        <taxon>Embryophyta</taxon>
        <taxon>Tracheophyta</taxon>
        <taxon>Spermatophyta</taxon>
        <taxon>Magnoliopsida</taxon>
        <taxon>eudicotyledons</taxon>
        <taxon>Gunneridae</taxon>
        <taxon>Pentapetalae</taxon>
        <taxon>rosids</taxon>
        <taxon>malvids</taxon>
        <taxon>Malvales</taxon>
        <taxon>Malvaceae</taxon>
        <taxon>Malvoideae</taxon>
        <taxon>Gossypium</taxon>
    </lineage>
</organism>